<name>A0A4R3KEG2_9FIRM</name>
<comment type="caution">
    <text evidence="2">The sequence shown here is derived from an EMBL/GenBank/DDBJ whole genome shotgun (WGS) entry which is preliminary data.</text>
</comment>
<dbReference type="CDD" id="cd08563">
    <property type="entry name" value="GDPD_TtGDE_like"/>
    <property type="match status" value="1"/>
</dbReference>
<evidence type="ECO:0000313" key="3">
    <source>
        <dbReference type="Proteomes" id="UP000295188"/>
    </source>
</evidence>
<dbReference type="PANTHER" id="PTHR46211:SF1">
    <property type="entry name" value="GLYCEROPHOSPHODIESTER PHOSPHODIESTERASE, CYTOPLASMIC"/>
    <property type="match status" value="1"/>
</dbReference>
<organism evidence="2 3">
    <name type="scientific">Pectinatus cerevisiiphilus</name>
    <dbReference type="NCBI Taxonomy" id="86956"/>
    <lineage>
        <taxon>Bacteria</taxon>
        <taxon>Bacillati</taxon>
        <taxon>Bacillota</taxon>
        <taxon>Negativicutes</taxon>
        <taxon>Selenomonadales</taxon>
        <taxon>Selenomonadaceae</taxon>
        <taxon>Pectinatus</taxon>
    </lineage>
</organism>
<evidence type="ECO:0000259" key="1">
    <source>
        <dbReference type="PROSITE" id="PS51704"/>
    </source>
</evidence>
<dbReference type="GO" id="GO:0008081">
    <property type="term" value="F:phosphoric diester hydrolase activity"/>
    <property type="evidence" value="ECO:0007669"/>
    <property type="project" value="InterPro"/>
</dbReference>
<protein>
    <submittedName>
        <fullName evidence="2">Glycerophosphoryl diester phosphodiesterase</fullName>
    </submittedName>
</protein>
<evidence type="ECO:0000313" key="2">
    <source>
        <dbReference type="EMBL" id="TCS81500.1"/>
    </source>
</evidence>
<reference evidence="2 3" key="1">
    <citation type="submission" date="2019-03" db="EMBL/GenBank/DDBJ databases">
        <title>Genomic Encyclopedia of Type Strains, Phase IV (KMG-IV): sequencing the most valuable type-strain genomes for metagenomic binning, comparative biology and taxonomic classification.</title>
        <authorList>
            <person name="Goeker M."/>
        </authorList>
    </citation>
    <scope>NUCLEOTIDE SEQUENCE [LARGE SCALE GENOMIC DNA]</scope>
    <source>
        <strain evidence="2 3">DSM 20467</strain>
    </source>
</reference>
<dbReference type="PANTHER" id="PTHR46211">
    <property type="entry name" value="GLYCEROPHOSPHORYL DIESTER PHOSPHODIESTERASE"/>
    <property type="match status" value="1"/>
</dbReference>
<dbReference type="RefSeq" id="WP_132547436.1">
    <property type="nucleotide sequence ID" value="NZ_SMAA01000002.1"/>
</dbReference>
<dbReference type="Proteomes" id="UP000295188">
    <property type="component" value="Unassembled WGS sequence"/>
</dbReference>
<feature type="domain" description="GP-PDE" evidence="1">
    <location>
        <begin position="1"/>
        <end position="242"/>
    </location>
</feature>
<accession>A0A4R3KEG2</accession>
<dbReference type="InterPro" id="IPR030395">
    <property type="entry name" value="GP_PDE_dom"/>
</dbReference>
<proteinExistence type="predicted"/>
<dbReference type="Gene3D" id="3.20.20.190">
    <property type="entry name" value="Phosphatidylinositol (PI) phosphodiesterase"/>
    <property type="match status" value="1"/>
</dbReference>
<dbReference type="GO" id="GO:0006629">
    <property type="term" value="P:lipid metabolic process"/>
    <property type="evidence" value="ECO:0007669"/>
    <property type="project" value="InterPro"/>
</dbReference>
<dbReference type="OrthoDB" id="384721at2"/>
<dbReference type="Pfam" id="PF03009">
    <property type="entry name" value="GDPD"/>
    <property type="match status" value="1"/>
</dbReference>
<gene>
    <name evidence="2" type="ORF">EDC37_102206</name>
</gene>
<keyword evidence="3" id="KW-1185">Reference proteome</keyword>
<sequence length="243" mass="28172">MIIYAHRGARGYAPENTMAAFKKALALKADGIELDVHTTKDGQLVVCHDHNIDRTSNGSGWIRDFTLSELKAFDFGKWFDEKYRGEQILSFEEFFLWYVKTPLLLNIEIKNGPVVYQGIEKELVTTIKSLAPAGFNIYDRILISSFYHPSLYKIKELDSKFKTGVLYDSRPMNVLEQVKAINADYLHPHWHYLDRETIEAAQELGIGVNCYTINTEEEFKFISEFPLTGIFSDYPDRWLRRNI</sequence>
<dbReference type="InterPro" id="IPR017946">
    <property type="entry name" value="PLC-like_Pdiesterase_TIM-brl"/>
</dbReference>
<dbReference type="EMBL" id="SMAA01000002">
    <property type="protein sequence ID" value="TCS81500.1"/>
    <property type="molecule type" value="Genomic_DNA"/>
</dbReference>
<dbReference type="AlphaFoldDB" id="A0A4R3KEG2"/>
<dbReference type="PROSITE" id="PS51704">
    <property type="entry name" value="GP_PDE"/>
    <property type="match status" value="1"/>
</dbReference>
<dbReference type="SUPFAM" id="SSF51695">
    <property type="entry name" value="PLC-like phosphodiesterases"/>
    <property type="match status" value="1"/>
</dbReference>